<proteinExistence type="predicted"/>
<comment type="caution">
    <text evidence="1">The sequence shown here is derived from an EMBL/GenBank/DDBJ whole genome shotgun (WGS) entry which is preliminary data.</text>
</comment>
<keyword evidence="2" id="KW-1185">Reference proteome</keyword>
<evidence type="ECO:0000313" key="1">
    <source>
        <dbReference type="EMBL" id="MFD0863722.1"/>
    </source>
</evidence>
<protein>
    <recommendedName>
        <fullName evidence="3">Outer membrane protein beta-barrel domain-containing protein</fullName>
    </recommendedName>
</protein>
<reference evidence="2" key="1">
    <citation type="journal article" date="2019" name="Int. J. Syst. Evol. Microbiol.">
        <title>The Global Catalogue of Microorganisms (GCM) 10K type strain sequencing project: providing services to taxonomists for standard genome sequencing and annotation.</title>
        <authorList>
            <consortium name="The Broad Institute Genomics Platform"/>
            <consortium name="The Broad Institute Genome Sequencing Center for Infectious Disease"/>
            <person name="Wu L."/>
            <person name="Ma J."/>
        </authorList>
    </citation>
    <scope>NUCLEOTIDE SEQUENCE [LARGE SCALE GENOMIC DNA]</scope>
    <source>
        <strain evidence="2">CCUG 62952</strain>
    </source>
</reference>
<evidence type="ECO:0000313" key="2">
    <source>
        <dbReference type="Proteomes" id="UP001596978"/>
    </source>
</evidence>
<name>A0ABW3D339_9FLAO</name>
<dbReference type="RefSeq" id="WP_386410015.1">
    <property type="nucleotide sequence ID" value="NZ_JBHTJH010000017.1"/>
</dbReference>
<accession>A0ABW3D339</accession>
<dbReference type="Proteomes" id="UP001596978">
    <property type="component" value="Unassembled WGS sequence"/>
</dbReference>
<sequence>MKKTLLAIAFLSAVSGFSQDDSKSAKDQFVKNRTIDISVGYGLSFYDDDVDIYGEGLYLQGEYVLPLSRWIDLRPYAGFVFTKTDDDGRPSGTGFQSNTNAFLLGGKARLRAPIPFVAPYIELGIGASIRSFETVTPATNIDKSGLLYHIPFSIGLELGRKHNFDLAFTYYYHRQAEQVAGAFAFGISIPLKD</sequence>
<dbReference type="InterPro" id="IPR036709">
    <property type="entry name" value="Autotransporte_beta_dom_sf"/>
</dbReference>
<dbReference type="SUPFAM" id="SSF103515">
    <property type="entry name" value="Autotransporter"/>
    <property type="match status" value="1"/>
</dbReference>
<gene>
    <name evidence="1" type="ORF">ACFQ1M_16020</name>
</gene>
<dbReference type="EMBL" id="JBHTJH010000017">
    <property type="protein sequence ID" value="MFD0863722.1"/>
    <property type="molecule type" value="Genomic_DNA"/>
</dbReference>
<organism evidence="1 2">
    <name type="scientific">Sungkyunkwania multivorans</name>
    <dbReference type="NCBI Taxonomy" id="1173618"/>
    <lineage>
        <taxon>Bacteria</taxon>
        <taxon>Pseudomonadati</taxon>
        <taxon>Bacteroidota</taxon>
        <taxon>Flavobacteriia</taxon>
        <taxon>Flavobacteriales</taxon>
        <taxon>Flavobacteriaceae</taxon>
        <taxon>Sungkyunkwania</taxon>
    </lineage>
</organism>
<evidence type="ECO:0008006" key="3">
    <source>
        <dbReference type="Google" id="ProtNLM"/>
    </source>
</evidence>